<evidence type="ECO:0000313" key="4">
    <source>
        <dbReference type="EMBL" id="PIZ65431.1"/>
    </source>
</evidence>
<organism evidence="4 5">
    <name type="scientific">Candidatus Roizmanbacteria bacterium CG_4_10_14_0_2_um_filter_36_9</name>
    <dbReference type="NCBI Taxonomy" id="1974823"/>
    <lineage>
        <taxon>Bacteria</taxon>
        <taxon>Candidatus Roizmaniibacteriota</taxon>
    </lineage>
</organism>
<reference evidence="5" key="1">
    <citation type="submission" date="2017-09" db="EMBL/GenBank/DDBJ databases">
        <title>Depth-based differentiation of microbial function through sediment-hosted aquifers and enrichment of novel symbionts in the deep terrestrial subsurface.</title>
        <authorList>
            <person name="Probst A.J."/>
            <person name="Ladd B."/>
            <person name="Jarett J.K."/>
            <person name="Geller-Mcgrath D.E."/>
            <person name="Sieber C.M.K."/>
            <person name="Emerson J.B."/>
            <person name="Anantharaman K."/>
            <person name="Thomas B.C."/>
            <person name="Malmstrom R."/>
            <person name="Stieglmeier M."/>
            <person name="Klingl A."/>
            <person name="Woyke T."/>
            <person name="Ryan C.M."/>
            <person name="Banfield J.F."/>
        </authorList>
    </citation>
    <scope>NUCLEOTIDE SEQUENCE [LARGE SCALE GENOMIC DNA]</scope>
</reference>
<dbReference type="PANTHER" id="PTHR42696">
    <property type="entry name" value="ASPARTATE AMMONIA-LYASE"/>
    <property type="match status" value="1"/>
</dbReference>
<dbReference type="PANTHER" id="PTHR42696:SF2">
    <property type="entry name" value="ASPARTATE AMMONIA-LYASE"/>
    <property type="match status" value="1"/>
</dbReference>
<dbReference type="GO" id="GO:0006099">
    <property type="term" value="P:tricarboxylic acid cycle"/>
    <property type="evidence" value="ECO:0007669"/>
    <property type="project" value="InterPro"/>
</dbReference>
<dbReference type="GO" id="GO:0008797">
    <property type="term" value="F:aspartate ammonia-lyase activity"/>
    <property type="evidence" value="ECO:0007669"/>
    <property type="project" value="UniProtKB-EC"/>
</dbReference>
<dbReference type="InterPro" id="IPR024083">
    <property type="entry name" value="Fumarase/histidase_N"/>
</dbReference>
<dbReference type="Proteomes" id="UP000230027">
    <property type="component" value="Unassembled WGS sequence"/>
</dbReference>
<name>A0A2M7U463_9BACT</name>
<dbReference type="SUPFAM" id="SSF48557">
    <property type="entry name" value="L-aspartase-like"/>
    <property type="match status" value="1"/>
</dbReference>
<dbReference type="AlphaFoldDB" id="A0A2M7U463"/>
<evidence type="ECO:0000259" key="2">
    <source>
        <dbReference type="Pfam" id="PF00206"/>
    </source>
</evidence>
<dbReference type="Pfam" id="PF00206">
    <property type="entry name" value="Lyase_1"/>
    <property type="match status" value="1"/>
</dbReference>
<evidence type="ECO:0000256" key="1">
    <source>
        <dbReference type="ARBA" id="ARBA00023239"/>
    </source>
</evidence>
<dbReference type="EC" id="4.3.1.1" evidence="4"/>
<dbReference type="InterPro" id="IPR022761">
    <property type="entry name" value="Fumarate_lyase_N"/>
</dbReference>
<proteinExistence type="predicted"/>
<dbReference type="Pfam" id="PF10415">
    <property type="entry name" value="FumaraseC_C"/>
    <property type="match status" value="1"/>
</dbReference>
<dbReference type="Gene3D" id="1.20.200.10">
    <property type="entry name" value="Fumarase/aspartase (Central domain)"/>
    <property type="match status" value="1"/>
</dbReference>
<dbReference type="InterPro" id="IPR020557">
    <property type="entry name" value="Fumarate_lyase_CS"/>
</dbReference>
<dbReference type="InterPro" id="IPR018951">
    <property type="entry name" value="Fumarase_C_C"/>
</dbReference>
<sequence>MPKKYFGKQTEQALQNFPFDISVVSLELIYAIADVKQAAAIANNKSEILSKYISSAIVTVCKEIKKGKFDDQFVTSSLQGGAGTSINMNVNEVIASRATEILGKNVHPNDHVNMSQSTNDVNPTALRLVSIQLIKQLIVETSKLITAFNRKSKKYINVNKLARTHMQDAVMMTAGQEIAAWSATIERDLLRLNTFSPFLHDTHLGGTAIGNKINTPPKFIATVLQELRLITKIPFKQAKNLFSFTSTTSDFANLSNIVTLLAGDLSKIAHDIRFLASGPRGSIGEYKLKPLQPGSSIMPGKVNPVIPEMMNQIYYHVSGKNLAVQMANETSDLQLAVMFPTVADSLINSLKLLITGIKQFRTSCIDVLEVDEKRCRENLEKSTAYATLLTPILGYDIVSNCVKEAVKTDKTIKEVILTRGLLSAEKLP</sequence>
<dbReference type="PRINTS" id="PR00149">
    <property type="entry name" value="FUMRATELYASE"/>
</dbReference>
<dbReference type="GO" id="GO:0006531">
    <property type="term" value="P:aspartate metabolic process"/>
    <property type="evidence" value="ECO:0007669"/>
    <property type="project" value="TreeGrafter"/>
</dbReference>
<keyword evidence="1 4" id="KW-0456">Lyase</keyword>
<evidence type="ECO:0000259" key="3">
    <source>
        <dbReference type="Pfam" id="PF10415"/>
    </source>
</evidence>
<dbReference type="Gene3D" id="1.10.40.30">
    <property type="entry name" value="Fumarase/aspartase (C-terminal domain)"/>
    <property type="match status" value="1"/>
</dbReference>
<comment type="caution">
    <text evidence="4">The sequence shown here is derived from an EMBL/GenBank/DDBJ whole genome shotgun (WGS) entry which is preliminary data.</text>
</comment>
<dbReference type="InterPro" id="IPR008948">
    <property type="entry name" value="L-Aspartase-like"/>
</dbReference>
<gene>
    <name evidence="4" type="ORF">COY14_02340</name>
</gene>
<dbReference type="InterPro" id="IPR051546">
    <property type="entry name" value="Aspartate_Ammonia-Lyase"/>
</dbReference>
<dbReference type="EMBL" id="PFOD01000049">
    <property type="protein sequence ID" value="PIZ65431.1"/>
    <property type="molecule type" value="Genomic_DNA"/>
</dbReference>
<dbReference type="InterPro" id="IPR000362">
    <property type="entry name" value="Fumarate_lyase_fam"/>
</dbReference>
<dbReference type="GO" id="GO:0005829">
    <property type="term" value="C:cytosol"/>
    <property type="evidence" value="ECO:0007669"/>
    <property type="project" value="TreeGrafter"/>
</dbReference>
<protein>
    <submittedName>
        <fullName evidence="4">Aspartate ammonia-lyase</fullName>
        <ecNumber evidence="4">4.3.1.1</ecNumber>
    </submittedName>
</protein>
<evidence type="ECO:0000313" key="5">
    <source>
        <dbReference type="Proteomes" id="UP000230027"/>
    </source>
</evidence>
<dbReference type="Gene3D" id="1.10.275.10">
    <property type="entry name" value="Fumarase/aspartase (N-terminal domain)"/>
    <property type="match status" value="1"/>
</dbReference>
<dbReference type="PROSITE" id="PS00163">
    <property type="entry name" value="FUMARATE_LYASES"/>
    <property type="match status" value="1"/>
</dbReference>
<feature type="domain" description="Fumarase C C-terminal" evidence="3">
    <location>
        <begin position="386"/>
        <end position="427"/>
    </location>
</feature>
<accession>A0A2M7U463</accession>
<feature type="domain" description="Fumarate lyase N-terminal" evidence="2">
    <location>
        <begin position="4"/>
        <end position="319"/>
    </location>
</feature>